<feature type="compositionally biased region" description="Basic residues" evidence="2">
    <location>
        <begin position="440"/>
        <end position="453"/>
    </location>
</feature>
<feature type="compositionally biased region" description="Pro residues" evidence="2">
    <location>
        <begin position="1045"/>
        <end position="1058"/>
    </location>
</feature>
<feature type="region of interest" description="Disordered" evidence="2">
    <location>
        <begin position="828"/>
        <end position="887"/>
    </location>
</feature>
<dbReference type="PANTHER" id="PTHR15577">
    <property type="entry name" value="ZINC FINGER CONTAINING PROTEIN"/>
    <property type="match status" value="1"/>
</dbReference>
<feature type="region of interest" description="Disordered" evidence="2">
    <location>
        <begin position="183"/>
        <end position="600"/>
    </location>
</feature>
<evidence type="ECO:0000313" key="4">
    <source>
        <dbReference type="EMBL" id="KDR13112.1"/>
    </source>
</evidence>
<gene>
    <name evidence="4" type="ORF">L798_13041</name>
</gene>
<evidence type="ECO:0000256" key="2">
    <source>
        <dbReference type="SAM" id="MobiDB-lite"/>
    </source>
</evidence>
<reference evidence="4 5" key="1">
    <citation type="journal article" date="2014" name="Nat. Commun.">
        <title>Molecular traces of alternative social organization in a termite genome.</title>
        <authorList>
            <person name="Terrapon N."/>
            <person name="Li C."/>
            <person name="Robertson H.M."/>
            <person name="Ji L."/>
            <person name="Meng X."/>
            <person name="Booth W."/>
            <person name="Chen Z."/>
            <person name="Childers C.P."/>
            <person name="Glastad K.M."/>
            <person name="Gokhale K."/>
            <person name="Gowin J."/>
            <person name="Gronenberg W."/>
            <person name="Hermansen R.A."/>
            <person name="Hu H."/>
            <person name="Hunt B.G."/>
            <person name="Huylmans A.K."/>
            <person name="Khalil S.M."/>
            <person name="Mitchell R.D."/>
            <person name="Munoz-Torres M.C."/>
            <person name="Mustard J.A."/>
            <person name="Pan H."/>
            <person name="Reese J.T."/>
            <person name="Scharf M.E."/>
            <person name="Sun F."/>
            <person name="Vogel H."/>
            <person name="Xiao J."/>
            <person name="Yang W."/>
            <person name="Yang Z."/>
            <person name="Yang Z."/>
            <person name="Zhou J."/>
            <person name="Zhu J."/>
            <person name="Brent C.S."/>
            <person name="Elsik C.G."/>
            <person name="Goodisman M.A."/>
            <person name="Liberles D.A."/>
            <person name="Roe R.M."/>
            <person name="Vargo E.L."/>
            <person name="Vilcinskas A."/>
            <person name="Wang J."/>
            <person name="Bornberg-Bauer E."/>
            <person name="Korb J."/>
            <person name="Zhang G."/>
            <person name="Liebig J."/>
        </authorList>
    </citation>
    <scope>NUCLEOTIDE SEQUENCE [LARGE SCALE GENOMIC DNA]</scope>
    <source>
        <tissue evidence="4">Whole organism</tissue>
    </source>
</reference>
<dbReference type="Proteomes" id="UP000027135">
    <property type="component" value="Unassembled WGS sequence"/>
</dbReference>
<protein>
    <submittedName>
        <fullName evidence="4">Zinc finger matrin-type protein</fullName>
    </submittedName>
</protein>
<feature type="domain" description="U1-type" evidence="3">
    <location>
        <begin position="976"/>
        <end position="1010"/>
    </location>
</feature>
<feature type="compositionally biased region" description="Low complexity" evidence="2">
    <location>
        <begin position="1129"/>
        <end position="1147"/>
    </location>
</feature>
<feature type="compositionally biased region" description="Basic residues" evidence="2">
    <location>
        <begin position="58"/>
        <end position="70"/>
    </location>
</feature>
<feature type="region of interest" description="Disordered" evidence="2">
    <location>
        <begin position="702"/>
        <end position="737"/>
    </location>
</feature>
<feature type="compositionally biased region" description="Low complexity" evidence="2">
    <location>
        <begin position="564"/>
        <end position="576"/>
    </location>
</feature>
<feature type="region of interest" description="Disordered" evidence="2">
    <location>
        <begin position="57"/>
        <end position="81"/>
    </location>
</feature>
<evidence type="ECO:0000259" key="3">
    <source>
        <dbReference type="SMART" id="SM00451"/>
    </source>
</evidence>
<dbReference type="GO" id="GO:0045892">
    <property type="term" value="P:negative regulation of DNA-templated transcription"/>
    <property type="evidence" value="ECO:0007669"/>
    <property type="project" value="TreeGrafter"/>
</dbReference>
<feature type="compositionally biased region" description="Basic and acidic residues" evidence="2">
    <location>
        <begin position="1034"/>
        <end position="1043"/>
    </location>
</feature>
<dbReference type="SMART" id="SM00451">
    <property type="entry name" value="ZnF_U1"/>
    <property type="match status" value="2"/>
</dbReference>
<feature type="compositionally biased region" description="Basic and acidic residues" evidence="2">
    <location>
        <begin position="1072"/>
        <end position="1092"/>
    </location>
</feature>
<evidence type="ECO:0000256" key="1">
    <source>
        <dbReference type="SAM" id="Coils"/>
    </source>
</evidence>
<dbReference type="InterPro" id="IPR055309">
    <property type="entry name" value="Znf318-like"/>
</dbReference>
<feature type="region of interest" description="Disordered" evidence="2">
    <location>
        <begin position="1510"/>
        <end position="1540"/>
    </location>
</feature>
<evidence type="ECO:0000313" key="5">
    <source>
        <dbReference type="Proteomes" id="UP000027135"/>
    </source>
</evidence>
<feature type="compositionally biased region" description="Basic and acidic residues" evidence="2">
    <location>
        <begin position="1473"/>
        <end position="1492"/>
    </location>
</feature>
<feature type="compositionally biased region" description="Basic and acidic residues" evidence="2">
    <location>
        <begin position="338"/>
        <end position="356"/>
    </location>
</feature>
<feature type="compositionally biased region" description="Basic residues" evidence="2">
    <location>
        <begin position="461"/>
        <end position="475"/>
    </location>
</feature>
<proteinExistence type="predicted"/>
<dbReference type="InterPro" id="IPR003604">
    <property type="entry name" value="Matrin/U1-like-C_Znf_C2H2"/>
</dbReference>
<feature type="coiled-coil region" evidence="1">
    <location>
        <begin position="737"/>
        <end position="810"/>
    </location>
</feature>
<keyword evidence="1" id="KW-0175">Coiled coil</keyword>
<feature type="compositionally biased region" description="Basic and acidic residues" evidence="2">
    <location>
        <begin position="490"/>
        <end position="514"/>
    </location>
</feature>
<feature type="compositionally biased region" description="Basic and acidic residues" evidence="2">
    <location>
        <begin position="1192"/>
        <end position="1243"/>
    </location>
</feature>
<accession>A0A067R4Z7</accession>
<dbReference type="PANTHER" id="PTHR15577:SF2">
    <property type="entry name" value="ZINC FINGER PROTEIN 318"/>
    <property type="match status" value="1"/>
</dbReference>
<feature type="compositionally biased region" description="Basic and acidic residues" evidence="2">
    <location>
        <begin position="202"/>
        <end position="240"/>
    </location>
</feature>
<dbReference type="GO" id="GO:0008270">
    <property type="term" value="F:zinc ion binding"/>
    <property type="evidence" value="ECO:0007669"/>
    <property type="project" value="InterPro"/>
</dbReference>
<dbReference type="eggNOG" id="ENOG502R1ZF">
    <property type="taxonomic scope" value="Eukaryota"/>
</dbReference>
<feature type="compositionally biased region" description="Basic and acidic residues" evidence="2">
    <location>
        <begin position="828"/>
        <end position="841"/>
    </location>
</feature>
<organism evidence="4 5">
    <name type="scientific">Zootermopsis nevadensis</name>
    <name type="common">Dampwood termite</name>
    <dbReference type="NCBI Taxonomy" id="136037"/>
    <lineage>
        <taxon>Eukaryota</taxon>
        <taxon>Metazoa</taxon>
        <taxon>Ecdysozoa</taxon>
        <taxon>Arthropoda</taxon>
        <taxon>Hexapoda</taxon>
        <taxon>Insecta</taxon>
        <taxon>Pterygota</taxon>
        <taxon>Neoptera</taxon>
        <taxon>Polyneoptera</taxon>
        <taxon>Dictyoptera</taxon>
        <taxon>Blattodea</taxon>
        <taxon>Blattoidea</taxon>
        <taxon>Termitoidae</taxon>
        <taxon>Termopsidae</taxon>
        <taxon>Zootermopsis</taxon>
    </lineage>
</organism>
<feature type="compositionally biased region" description="Basic and acidic residues" evidence="2">
    <location>
        <begin position="364"/>
        <end position="379"/>
    </location>
</feature>
<feature type="region of interest" description="Disordered" evidence="2">
    <location>
        <begin position="1468"/>
        <end position="1492"/>
    </location>
</feature>
<dbReference type="InterPro" id="IPR036236">
    <property type="entry name" value="Znf_C2H2_sf"/>
</dbReference>
<feature type="compositionally biased region" description="Basic and acidic residues" evidence="2">
    <location>
        <begin position="407"/>
        <end position="417"/>
    </location>
</feature>
<feature type="region of interest" description="Disordered" evidence="2">
    <location>
        <begin position="1034"/>
        <end position="1446"/>
    </location>
</feature>
<sequence length="1836" mass="206223">MKMEDLDEVARELEQLENLQDDLYLDDVGAENPDRALSFGRGKKYFDLLAIRNGKSLSHGRGRSKNKHKRGEISQGAVGKAQTGSGDLFDIDVDDLNAIDDWDLDENDASHALEDFVPEDGSGKKFSYRAQGLAGFSKRGQFKRGAKVPSFQRSFKAEKPLFPDVDPDFEEHQLVEDMFDIESKSHHQQSRASVNLSGWPRGPRDSGYTRDERGRRNYDSLEREDHRGPSAVTYRKDPRLASRQLSESSETRFAPARNDPRLALKQPDVPGSEVSDITYPPVRKDPRLVPQQALAQRKEELGTSYELARKDRLMTQGEKASQLKNDPRLTIGKQQQDLMRREGFESRFGSTRKDPRLANQLPELQKREGTNKSTDKTSFEKASGSSASQNPISALAPPGVEESNEDLDLKTSGEVKTSRRGPRSPSPLPSASGDHPSPTNRKRDRSPRRRSHHDRSLSPLHSRHDRSLSPHRRISRRDCGGSISPRRRDRSSEWRRDRRSWSRDRHERGSRRDQSPSPRNRRERSRLSREWSISPRRDRSLSPRRDRSLSDRRDRSLSPRGRRSPFSPLHRSSLSSSRDEPWRQSSPATGLSHQPHYSHIQPPQHAYEVMAAPPPNMYTEGSYSNSASTAASYGGPSSSMGAPIAPGYHSNYQQYGYESYYQQPTAHPPPYSGEFVPPTSQPPVWSEGGIVYADMSQPPPVQMPSASVSVGTLTPSSGGAGGTASAGQTTVDQKSEAAKKEAVKNELLQQKQTLAKQREEYVRKKMLIARELNLLREQEEELLEEKSRDNDRILKENNKLQLEIQNKLKAINNVIDMLTGIIGDKEEKHVGKGSHKDEAKTAKKKPRTPPETPPQSSCSDSELGDDRRGANKLDSVSGVASLSVEDKKHAQDDKPLYNYVHYDPEMHWCRVCDVFPRTAKEFLNHLHSAEHKEQTLERKLVDMPWHKIQADQDVPHIMGAPKKRTPIRGLQFFISATAWYCKLCDVWIGDLHCASVHLKSKRHSENYAQFTEQNPHWETDWLADREKAYERCSEERHRLKEEQGPLPPGIEQPAPSLPPSDTKLFTGNSKDGFLDLKGAVKEDKPDQRLKSTRDHRKKVKKTCITALDEKVRKKKHRKSKCTSKKVSDSSESSSSSSSSSSHSSSTEENSDYENEDKSKSIRVAMRKKVRGLPVQQVSDEPLSIPFIKAPRSKWDSPEKQSDEKEVKERNDREKIEREKICKEKAEWERTEAEHAEKKEEERKSKKASQKSSNSSGDDKLIKEWMSTSKEVSDGEKQLLNSIKDRLKQKQEADKEREHEKKRDERDKNHHDGKGYYEDRRDSRRSRRRSESPSSSSYKSKRLRGSDRSPDDRRERSRYERSEGSRKSPERFSKKSPSWQEFPSLKADQKPKEDTDGKVPDKRSETEKKMTAKLEDDEYEEESAESKFEKQTAESAAKLMKKGKKPAVMTIPKSKLPFIGRMPILKHFAKKKAPPCEKSGDSKTGEEEKKQFAEDSMVQAQFNLEFTNVGGKVHIGPQEPRKSRFDQKPQGAADLLPMGPQLPPNVVVPTSLGNSETGGTLPSFEGAKPEESQVMNEVQDMEIDDDTSNSDIAHPVIETSPAVDIQIGEQTPPKKPLTEIPLPKDFQDALNILFPGPEGAEKKDDSLLLLPPQSAVIQSGPKPPSMPQNASQMNQGQWPQDIIHSQMGGMPVMPGHGPPPSHPMQGYGGSSQMMSGGGPPMMGPVHGPPPPGMYGPPGMPGPGPAYGMHGPPGPMMVPGGMQGPPQPNMMHGPPMHSHQNESRPPPPPLPKETKMPVEISSSKKESHLKKSDAVGGMSADELAMLGIDEGDMAAQIF</sequence>
<dbReference type="EMBL" id="KK852969">
    <property type="protein sequence ID" value="KDR13112.1"/>
    <property type="molecule type" value="Genomic_DNA"/>
</dbReference>
<feature type="compositionally biased region" description="Basic and acidic residues" evidence="2">
    <location>
        <begin position="296"/>
        <end position="313"/>
    </location>
</feature>
<name>A0A067R4Z7_ZOONE</name>
<feature type="compositionally biased region" description="Basic residues" evidence="2">
    <location>
        <begin position="1112"/>
        <end position="1123"/>
    </location>
</feature>
<feature type="compositionally biased region" description="Polar residues" evidence="2">
    <location>
        <begin position="383"/>
        <end position="392"/>
    </location>
</feature>
<dbReference type="OMA" id="SGFFSCK"/>
<dbReference type="OrthoDB" id="10072641at2759"/>
<feature type="compositionally biased region" description="Basic and acidic residues" evidence="2">
    <location>
        <begin position="1270"/>
        <end position="1321"/>
    </location>
</feature>
<dbReference type="GO" id="GO:0003676">
    <property type="term" value="F:nucleic acid binding"/>
    <property type="evidence" value="ECO:0007669"/>
    <property type="project" value="InterPro"/>
</dbReference>
<keyword evidence="5" id="KW-1185">Reference proteome</keyword>
<feature type="compositionally biased region" description="Basic and acidic residues" evidence="2">
    <location>
        <begin position="1790"/>
        <end position="1811"/>
    </location>
</feature>
<feature type="compositionally biased region" description="Polar residues" evidence="2">
    <location>
        <begin position="583"/>
        <end position="592"/>
    </location>
</feature>
<feature type="compositionally biased region" description="Basic and acidic residues" evidence="2">
    <location>
        <begin position="1343"/>
        <end position="1372"/>
    </location>
</feature>
<dbReference type="SUPFAM" id="SSF57667">
    <property type="entry name" value="beta-beta-alpha zinc fingers"/>
    <property type="match status" value="1"/>
</dbReference>
<feature type="domain" description="U1-type" evidence="3">
    <location>
        <begin position="904"/>
        <end position="938"/>
    </location>
</feature>
<dbReference type="GO" id="GO:0005654">
    <property type="term" value="C:nucleoplasm"/>
    <property type="evidence" value="ECO:0007669"/>
    <property type="project" value="TreeGrafter"/>
</dbReference>
<feature type="region of interest" description="Disordered" evidence="2">
    <location>
        <begin position="1762"/>
        <end position="1813"/>
    </location>
</feature>
<feature type="compositionally biased region" description="Basic and acidic residues" evidence="2">
    <location>
        <begin position="525"/>
        <end position="557"/>
    </location>
</feature>
<dbReference type="InParanoid" id="A0A067R4Z7"/>
<dbReference type="GO" id="GO:0045893">
    <property type="term" value="P:positive regulation of DNA-templated transcription"/>
    <property type="evidence" value="ECO:0007669"/>
    <property type="project" value="TreeGrafter"/>
</dbReference>
<dbReference type="STRING" id="136037.A0A067R4Z7"/>
<feature type="compositionally biased region" description="Basic and acidic residues" evidence="2">
    <location>
        <begin position="1386"/>
        <end position="1413"/>
    </location>
</feature>